<evidence type="ECO:0000313" key="3">
    <source>
        <dbReference type="EMBL" id="RAL46924.1"/>
    </source>
</evidence>
<comment type="caution">
    <text evidence="3">The sequence shown here is derived from an EMBL/GenBank/DDBJ whole genome shotgun (WGS) entry which is preliminary data.</text>
</comment>
<reference evidence="3 4" key="1">
    <citation type="submission" date="2018-06" db="EMBL/GenBank/DDBJ databases">
        <title>The Genome of Cuscuta australis (Dodder) Provides Insight into the Evolution of Plant Parasitism.</title>
        <authorList>
            <person name="Liu H."/>
        </authorList>
    </citation>
    <scope>NUCLEOTIDE SEQUENCE [LARGE SCALE GENOMIC DNA]</scope>
    <source>
        <strain evidence="4">cv. Yunnan</strain>
        <tissue evidence="3">Vines</tissue>
    </source>
</reference>
<feature type="region of interest" description="Disordered" evidence="1">
    <location>
        <begin position="162"/>
        <end position="239"/>
    </location>
</feature>
<evidence type="ECO:0000313" key="4">
    <source>
        <dbReference type="Proteomes" id="UP000249390"/>
    </source>
</evidence>
<dbReference type="InterPro" id="IPR013087">
    <property type="entry name" value="Znf_C2H2_type"/>
</dbReference>
<dbReference type="AlphaFoldDB" id="A0A328DMU4"/>
<name>A0A328DMU4_9ASTE</name>
<evidence type="ECO:0000259" key="2">
    <source>
        <dbReference type="PROSITE" id="PS00028"/>
    </source>
</evidence>
<proteinExistence type="predicted"/>
<organism evidence="3 4">
    <name type="scientific">Cuscuta australis</name>
    <dbReference type="NCBI Taxonomy" id="267555"/>
    <lineage>
        <taxon>Eukaryota</taxon>
        <taxon>Viridiplantae</taxon>
        <taxon>Streptophyta</taxon>
        <taxon>Embryophyta</taxon>
        <taxon>Tracheophyta</taxon>
        <taxon>Spermatophyta</taxon>
        <taxon>Magnoliopsida</taxon>
        <taxon>eudicotyledons</taxon>
        <taxon>Gunneridae</taxon>
        <taxon>Pentapetalae</taxon>
        <taxon>asterids</taxon>
        <taxon>lamiids</taxon>
        <taxon>Solanales</taxon>
        <taxon>Convolvulaceae</taxon>
        <taxon>Cuscuteae</taxon>
        <taxon>Cuscuta</taxon>
        <taxon>Cuscuta subgen. Grammica</taxon>
        <taxon>Cuscuta sect. Cleistogrammica</taxon>
    </lineage>
</organism>
<dbReference type="SMART" id="SM00355">
    <property type="entry name" value="ZnF_C2H2"/>
    <property type="match status" value="3"/>
</dbReference>
<sequence length="253" mass="28610">MEVEMVQSGFPIWSPTRRRYGPDDPFFSAGNIERQLLAKQVALDFTVEEKQVARNIDDLESSDFFCPISGCGARLRCLDAFEDHYIARHSASCSVCSRVYPTSHLLSLHLSEAHDSFFQAKVARGFAMYECLVEGCGAKLKSYKLRQQHLVDKHKFPASYEFNRKAHPSKKKRRQNDQRKKHASSSAAASSRMESTEVEDETMDNLVTAVSRLSTSSSDNPSSISFGRNRNRGLTFLPRAVVQQERRAFTSDT</sequence>
<keyword evidence="4" id="KW-1185">Reference proteome</keyword>
<dbReference type="Proteomes" id="UP000249390">
    <property type="component" value="Unassembled WGS sequence"/>
</dbReference>
<feature type="compositionally biased region" description="Low complexity" evidence="1">
    <location>
        <begin position="211"/>
        <end position="225"/>
    </location>
</feature>
<dbReference type="InterPro" id="IPR039258">
    <property type="entry name" value="ZNF511"/>
</dbReference>
<dbReference type="EMBL" id="NQVE01000122">
    <property type="protein sequence ID" value="RAL46924.1"/>
    <property type="molecule type" value="Genomic_DNA"/>
</dbReference>
<feature type="domain" description="C2H2-type" evidence="2">
    <location>
        <begin position="93"/>
        <end position="114"/>
    </location>
</feature>
<dbReference type="PANTHER" id="PTHR21354">
    <property type="entry name" value="ZINC FINGER PROTEIN 511"/>
    <property type="match status" value="1"/>
</dbReference>
<feature type="compositionally biased region" description="Basic residues" evidence="1">
    <location>
        <begin position="165"/>
        <end position="183"/>
    </location>
</feature>
<gene>
    <name evidence="3" type="ORF">DM860_005203</name>
</gene>
<dbReference type="PANTHER" id="PTHR21354:SF0">
    <property type="entry name" value="ZINC FINGER PROTEIN 511"/>
    <property type="match status" value="1"/>
</dbReference>
<dbReference type="PROSITE" id="PS00028">
    <property type="entry name" value="ZINC_FINGER_C2H2_1"/>
    <property type="match status" value="1"/>
</dbReference>
<evidence type="ECO:0000256" key="1">
    <source>
        <dbReference type="SAM" id="MobiDB-lite"/>
    </source>
</evidence>
<protein>
    <recommendedName>
        <fullName evidence="2">C2H2-type domain-containing protein</fullName>
    </recommendedName>
</protein>
<accession>A0A328DMU4</accession>